<evidence type="ECO:0000313" key="2">
    <source>
        <dbReference type="EMBL" id="CAK0829647.1"/>
    </source>
</evidence>
<evidence type="ECO:0000256" key="1">
    <source>
        <dbReference type="SAM" id="MobiDB-lite"/>
    </source>
</evidence>
<feature type="compositionally biased region" description="Basic and acidic residues" evidence="1">
    <location>
        <begin position="45"/>
        <end position="95"/>
    </location>
</feature>
<gene>
    <name evidence="2" type="ORF">PCOR1329_LOCUS28536</name>
</gene>
<dbReference type="Proteomes" id="UP001189429">
    <property type="component" value="Unassembled WGS sequence"/>
</dbReference>
<name>A0ABN9SDB1_9DINO</name>
<accession>A0ABN9SDB1</accession>
<feature type="compositionally biased region" description="Basic and acidic residues" evidence="1">
    <location>
        <begin position="102"/>
        <end position="114"/>
    </location>
</feature>
<sequence>MAFGMVMISCARSGCVAKTIVHDCMMLSCEGMSSHMVTIRGWDEEPRDENLPRDHEQQLGDDQPRDVVAQPRDDAQPRKHELRPREDELRCEHMQPRVHAVRVRENAQPHVDEQLREDDEPRCDDHPQIDEDELRSDLIISSVAMMISRETLNYSKMESFRVMMPGLGYMMSCCERTVSPTSVNHRVRTISLEPKTTRDEVNNWDSSLVLLFRTEWMNQTGRTRPVMCRCAAHLPTVNIVVVYHGWRHDRASISGMCRHLGLSISEAHLQHVLDSD</sequence>
<dbReference type="EMBL" id="CAUYUJ010010557">
    <property type="protein sequence ID" value="CAK0829647.1"/>
    <property type="molecule type" value="Genomic_DNA"/>
</dbReference>
<feature type="region of interest" description="Disordered" evidence="1">
    <location>
        <begin position="45"/>
        <end position="128"/>
    </location>
</feature>
<reference evidence="2" key="1">
    <citation type="submission" date="2023-10" db="EMBL/GenBank/DDBJ databases">
        <authorList>
            <person name="Chen Y."/>
            <person name="Shah S."/>
            <person name="Dougan E. K."/>
            <person name="Thang M."/>
            <person name="Chan C."/>
        </authorList>
    </citation>
    <scope>NUCLEOTIDE SEQUENCE [LARGE SCALE GENOMIC DNA]</scope>
</reference>
<keyword evidence="3" id="KW-1185">Reference proteome</keyword>
<comment type="caution">
    <text evidence="2">The sequence shown here is derived from an EMBL/GenBank/DDBJ whole genome shotgun (WGS) entry which is preliminary data.</text>
</comment>
<proteinExistence type="predicted"/>
<evidence type="ECO:0000313" key="3">
    <source>
        <dbReference type="Proteomes" id="UP001189429"/>
    </source>
</evidence>
<organism evidence="2 3">
    <name type="scientific">Prorocentrum cordatum</name>
    <dbReference type="NCBI Taxonomy" id="2364126"/>
    <lineage>
        <taxon>Eukaryota</taxon>
        <taxon>Sar</taxon>
        <taxon>Alveolata</taxon>
        <taxon>Dinophyceae</taxon>
        <taxon>Prorocentrales</taxon>
        <taxon>Prorocentraceae</taxon>
        <taxon>Prorocentrum</taxon>
    </lineage>
</organism>
<protein>
    <submittedName>
        <fullName evidence="2">Uncharacterized protein</fullName>
    </submittedName>
</protein>